<evidence type="ECO:0000259" key="1">
    <source>
        <dbReference type="Pfam" id="PF23558"/>
    </source>
</evidence>
<dbReference type="SUPFAM" id="SSF48452">
    <property type="entry name" value="TPR-like"/>
    <property type="match status" value="1"/>
</dbReference>
<dbReference type="WBParaSite" id="scaffold1423_cov359.g3086">
    <property type="protein sequence ID" value="scaffold1423_cov359.g3086"/>
    <property type="gene ID" value="scaffold1423_cov359.g3086"/>
</dbReference>
<dbReference type="InterPro" id="IPR011990">
    <property type="entry name" value="TPR-like_helical_dom_sf"/>
</dbReference>
<reference evidence="3" key="1">
    <citation type="submission" date="2022-11" db="UniProtKB">
        <authorList>
            <consortium name="WormBaseParasite"/>
        </authorList>
    </citation>
    <scope>IDENTIFICATION</scope>
</reference>
<dbReference type="Gene3D" id="6.10.140.1460">
    <property type="match status" value="1"/>
</dbReference>
<sequence>MGITNRFAEEYANALHDPSGRSKFRGGQLVPGQLDEEAVMNPVNAFLLIKRMTSDWKEIEKLMHYNMADQFIKNITDGRVLNSDYFFTLEWMNEALERNPSPQLEMEILEFLAYALYQQGNNKRALLTTKRLAELAPDHPRALC</sequence>
<organism evidence="2 3">
    <name type="scientific">Meloidogyne javanica</name>
    <name type="common">Root-knot nematode worm</name>
    <dbReference type="NCBI Taxonomy" id="6303"/>
    <lineage>
        <taxon>Eukaryota</taxon>
        <taxon>Metazoa</taxon>
        <taxon>Ecdysozoa</taxon>
        <taxon>Nematoda</taxon>
        <taxon>Chromadorea</taxon>
        <taxon>Rhabditida</taxon>
        <taxon>Tylenchina</taxon>
        <taxon>Tylenchomorpha</taxon>
        <taxon>Tylenchoidea</taxon>
        <taxon>Meloidogynidae</taxon>
        <taxon>Meloidogyninae</taxon>
        <taxon>Meloidogyne</taxon>
        <taxon>Meloidogyne incognita group</taxon>
    </lineage>
</organism>
<evidence type="ECO:0000313" key="3">
    <source>
        <dbReference type="WBParaSite" id="scaffold1423_cov359.g3086"/>
    </source>
</evidence>
<keyword evidence="2" id="KW-1185">Reference proteome</keyword>
<name>A0A915LLW5_MELJA</name>
<dbReference type="AlphaFoldDB" id="A0A915LLW5"/>
<feature type="domain" description="Prolyl 4-hydroxylase peptide-substrate-binding" evidence="1">
    <location>
        <begin position="82"/>
        <end position="142"/>
    </location>
</feature>
<accession>A0A915LLW5</accession>
<protein>
    <submittedName>
        <fullName evidence="3">Prolyl 4-hydroxylase alpha-subunit N-terminal domain-containing protein</fullName>
    </submittedName>
</protein>
<dbReference type="Pfam" id="PF23558">
    <property type="entry name" value="TPR_P4H"/>
    <property type="match status" value="1"/>
</dbReference>
<dbReference type="GO" id="GO:0005783">
    <property type="term" value="C:endoplasmic reticulum"/>
    <property type="evidence" value="ECO:0007669"/>
    <property type="project" value="InterPro"/>
</dbReference>
<proteinExistence type="predicted"/>
<evidence type="ECO:0000313" key="2">
    <source>
        <dbReference type="Proteomes" id="UP000887561"/>
    </source>
</evidence>
<dbReference type="GO" id="GO:0004656">
    <property type="term" value="F:procollagen-proline 4-dioxygenase activity"/>
    <property type="evidence" value="ECO:0007669"/>
    <property type="project" value="InterPro"/>
</dbReference>
<dbReference type="InterPro" id="IPR059068">
    <property type="entry name" value="TPR_P4H"/>
</dbReference>
<dbReference type="Proteomes" id="UP000887561">
    <property type="component" value="Unplaced"/>
</dbReference>
<dbReference type="Gene3D" id="1.25.40.10">
    <property type="entry name" value="Tetratricopeptide repeat domain"/>
    <property type="match status" value="1"/>
</dbReference>